<protein>
    <submittedName>
        <fullName evidence="1">Uncharacterized protein</fullName>
    </submittedName>
</protein>
<reference evidence="1" key="1">
    <citation type="journal article" date="2011" name="Environ. Microbiol.">
        <title>Time-series analyses of Monterey Bay coastal microbial picoplankton using a 'genome proxy' microarray.</title>
        <authorList>
            <person name="Rich V.I."/>
            <person name="Pham V.D."/>
            <person name="Eppley J."/>
            <person name="Shi Y."/>
            <person name="DeLong E.F."/>
        </authorList>
    </citation>
    <scope>NUCLEOTIDE SEQUENCE</scope>
</reference>
<dbReference type="EMBL" id="GU474844">
    <property type="protein sequence ID" value="ADI16718.1"/>
    <property type="molecule type" value="Genomic_DNA"/>
</dbReference>
<organism evidence="1">
    <name type="scientific">uncultured gamma proteobacterium HF0010_05D02</name>
    <dbReference type="NCBI Taxonomy" id="710978"/>
    <lineage>
        <taxon>Bacteria</taxon>
        <taxon>Pseudomonadati</taxon>
        <taxon>Pseudomonadota</taxon>
        <taxon>Gammaproteobacteria</taxon>
        <taxon>environmental samples</taxon>
    </lineage>
</organism>
<dbReference type="AlphaFoldDB" id="E0XQM7"/>
<evidence type="ECO:0000313" key="1">
    <source>
        <dbReference type="EMBL" id="ADI16718.1"/>
    </source>
</evidence>
<name>E0XQM7_9GAMM</name>
<accession>E0XQM7</accession>
<proteinExistence type="predicted"/>
<sequence>MGWLCCLGIPPKRGAHSTCQTESCKRFFHLFRKKCCVHISGCFDNENGAPVPDGFVAGDAVSNSAISSAMRNEAKAVNTFLRSHLK</sequence>